<sequence>MAITALAVTAGGCAAISDPQQTRDFFARGQSYYRSRRIAVAVPLDIAVTTPLDAG</sequence>
<reference evidence="1" key="1">
    <citation type="submission" date="2020-05" db="EMBL/GenBank/DDBJ databases">
        <authorList>
            <person name="Chiriac C."/>
            <person name="Salcher M."/>
            <person name="Ghai R."/>
            <person name="Kavagutti S V."/>
        </authorList>
    </citation>
    <scope>NUCLEOTIDE SEQUENCE</scope>
</reference>
<organism evidence="1">
    <name type="scientific">freshwater metagenome</name>
    <dbReference type="NCBI Taxonomy" id="449393"/>
    <lineage>
        <taxon>unclassified sequences</taxon>
        <taxon>metagenomes</taxon>
        <taxon>ecological metagenomes</taxon>
    </lineage>
</organism>
<evidence type="ECO:0000313" key="1">
    <source>
        <dbReference type="EMBL" id="CAB4885732.1"/>
    </source>
</evidence>
<name>A0A6J7EQ90_9ZZZZ</name>
<proteinExistence type="predicted"/>
<dbReference type="EMBL" id="CAFBLX010000063">
    <property type="protein sequence ID" value="CAB4885732.1"/>
    <property type="molecule type" value="Genomic_DNA"/>
</dbReference>
<gene>
    <name evidence="1" type="ORF">UFOPK3472_01235</name>
</gene>
<accession>A0A6J7EQ90</accession>
<protein>
    <submittedName>
        <fullName evidence="1">Unannotated protein</fullName>
    </submittedName>
</protein>
<dbReference type="AlphaFoldDB" id="A0A6J7EQ90"/>